<dbReference type="EMBL" id="JAGSXJ010000018">
    <property type="protein sequence ID" value="KAH6682257.1"/>
    <property type="molecule type" value="Genomic_DNA"/>
</dbReference>
<dbReference type="Pfam" id="PF00903">
    <property type="entry name" value="Glyoxalase"/>
    <property type="match status" value="1"/>
</dbReference>
<dbReference type="SUPFAM" id="SSF54593">
    <property type="entry name" value="Glyoxalase/Bleomycin resistance protein/Dihydroxybiphenyl dioxygenase"/>
    <property type="match status" value="1"/>
</dbReference>
<sequence length="139" mass="15287">MAEAMKSAWKVIPGLPSKDIRATASFYADVLHFTVAETKTNHDSASDEPDFCSVFAGPKAAVNIYFTLEKDAEPGWVVIAMGTTQLDEMYEGLVADGRTKITEPIADTEMGWRKFTIADPDDNKLTFFKFLEGGNPGEE</sequence>
<dbReference type="Proteomes" id="UP000770015">
    <property type="component" value="Unassembled WGS sequence"/>
</dbReference>
<dbReference type="AlphaFoldDB" id="A0A9P9AAD7"/>
<reference evidence="2" key="1">
    <citation type="journal article" date="2021" name="Nat. Commun.">
        <title>Genetic determinants of endophytism in the Arabidopsis root mycobiome.</title>
        <authorList>
            <person name="Mesny F."/>
            <person name="Miyauchi S."/>
            <person name="Thiergart T."/>
            <person name="Pickel B."/>
            <person name="Atanasova L."/>
            <person name="Karlsson M."/>
            <person name="Huettel B."/>
            <person name="Barry K.W."/>
            <person name="Haridas S."/>
            <person name="Chen C."/>
            <person name="Bauer D."/>
            <person name="Andreopoulos W."/>
            <person name="Pangilinan J."/>
            <person name="LaButti K."/>
            <person name="Riley R."/>
            <person name="Lipzen A."/>
            <person name="Clum A."/>
            <person name="Drula E."/>
            <person name="Henrissat B."/>
            <person name="Kohler A."/>
            <person name="Grigoriev I.V."/>
            <person name="Martin F.M."/>
            <person name="Hacquard S."/>
        </authorList>
    </citation>
    <scope>NUCLEOTIDE SEQUENCE</scope>
    <source>
        <strain evidence="2">MPI-SDFR-AT-0117</strain>
    </source>
</reference>
<organism evidence="2 3">
    <name type="scientific">Plectosphaerella plurivora</name>
    <dbReference type="NCBI Taxonomy" id="936078"/>
    <lineage>
        <taxon>Eukaryota</taxon>
        <taxon>Fungi</taxon>
        <taxon>Dikarya</taxon>
        <taxon>Ascomycota</taxon>
        <taxon>Pezizomycotina</taxon>
        <taxon>Sordariomycetes</taxon>
        <taxon>Hypocreomycetidae</taxon>
        <taxon>Glomerellales</taxon>
        <taxon>Plectosphaerellaceae</taxon>
        <taxon>Plectosphaerella</taxon>
    </lineage>
</organism>
<evidence type="ECO:0000313" key="3">
    <source>
        <dbReference type="Proteomes" id="UP000770015"/>
    </source>
</evidence>
<dbReference type="InterPro" id="IPR004360">
    <property type="entry name" value="Glyas_Fos-R_dOase_dom"/>
</dbReference>
<dbReference type="InterPro" id="IPR029068">
    <property type="entry name" value="Glyas_Bleomycin-R_OHBP_Dase"/>
</dbReference>
<keyword evidence="3" id="KW-1185">Reference proteome</keyword>
<protein>
    <submittedName>
        <fullName evidence="2">Glyoxalase family protein</fullName>
    </submittedName>
</protein>
<gene>
    <name evidence="2" type="ORF">F5X68DRAFT_211374</name>
</gene>
<proteinExistence type="predicted"/>
<dbReference type="Gene3D" id="3.10.180.10">
    <property type="entry name" value="2,3-Dihydroxybiphenyl 1,2-Dioxygenase, domain 1"/>
    <property type="match status" value="1"/>
</dbReference>
<evidence type="ECO:0000313" key="2">
    <source>
        <dbReference type="EMBL" id="KAH6682257.1"/>
    </source>
</evidence>
<evidence type="ECO:0000259" key="1">
    <source>
        <dbReference type="PROSITE" id="PS51819"/>
    </source>
</evidence>
<dbReference type="InterPro" id="IPR037523">
    <property type="entry name" value="VOC_core"/>
</dbReference>
<dbReference type="OrthoDB" id="1077582at2759"/>
<name>A0A9P9AAD7_9PEZI</name>
<dbReference type="PROSITE" id="PS51819">
    <property type="entry name" value="VOC"/>
    <property type="match status" value="1"/>
</dbReference>
<feature type="domain" description="VOC" evidence="1">
    <location>
        <begin position="6"/>
        <end position="130"/>
    </location>
</feature>
<comment type="caution">
    <text evidence="2">The sequence shown here is derived from an EMBL/GenBank/DDBJ whole genome shotgun (WGS) entry which is preliminary data.</text>
</comment>
<accession>A0A9P9AAD7</accession>